<dbReference type="Proteomes" id="UP000520291">
    <property type="component" value="Unassembled WGS sequence"/>
</dbReference>
<dbReference type="Pfam" id="PF00535">
    <property type="entry name" value="Glycos_transf_2"/>
    <property type="match status" value="1"/>
</dbReference>
<accession>A0A7X9S8W5</accession>
<protein>
    <submittedName>
        <fullName evidence="2">Glycosyltransferase</fullName>
    </submittedName>
</protein>
<dbReference type="AlphaFoldDB" id="A0A7X9S8W5"/>
<reference evidence="2 3" key="1">
    <citation type="submission" date="2020-04" db="EMBL/GenBank/DDBJ databases">
        <authorList>
            <person name="Hitch T.C.A."/>
            <person name="Wylensek D."/>
            <person name="Clavel T."/>
        </authorList>
    </citation>
    <scope>NUCLEOTIDE SEQUENCE [LARGE SCALE GENOMIC DNA]</scope>
    <source>
        <strain evidence="2 3">WCA3-601-WT-5E</strain>
    </source>
</reference>
<dbReference type="PANTHER" id="PTHR22916">
    <property type="entry name" value="GLYCOSYLTRANSFERASE"/>
    <property type="match status" value="1"/>
</dbReference>
<dbReference type="PANTHER" id="PTHR22916:SF3">
    <property type="entry name" value="UDP-GLCNAC:BETAGAL BETA-1,3-N-ACETYLGLUCOSAMINYLTRANSFERASE-LIKE PROTEIN 1"/>
    <property type="match status" value="1"/>
</dbReference>
<name>A0A7X9S8W5_9BACE</name>
<dbReference type="SUPFAM" id="SSF53448">
    <property type="entry name" value="Nucleotide-diphospho-sugar transferases"/>
    <property type="match status" value="1"/>
</dbReference>
<dbReference type="Gene3D" id="3.90.550.10">
    <property type="entry name" value="Spore Coat Polysaccharide Biosynthesis Protein SpsA, Chain A"/>
    <property type="match status" value="1"/>
</dbReference>
<feature type="domain" description="Glycosyltransferase 2-like" evidence="1">
    <location>
        <begin position="1"/>
        <end position="163"/>
    </location>
</feature>
<evidence type="ECO:0000313" key="2">
    <source>
        <dbReference type="EMBL" id="NME84877.1"/>
    </source>
</evidence>
<dbReference type="InterPro" id="IPR029044">
    <property type="entry name" value="Nucleotide-diphossugar_trans"/>
</dbReference>
<dbReference type="InterPro" id="IPR001173">
    <property type="entry name" value="Glyco_trans_2-like"/>
</dbReference>
<keyword evidence="2" id="KW-0808">Transferase</keyword>
<gene>
    <name evidence="2" type="ORF">HF841_02375</name>
</gene>
<evidence type="ECO:0000259" key="1">
    <source>
        <dbReference type="Pfam" id="PF00535"/>
    </source>
</evidence>
<sequence>MATYNGAKYIQNQLQSIIAQLSQNDEIIISDDGSTDRTLEIVASFNDPRIKVFHHVKTNFAGGNFLHKLVSSNFENALMHASGKYIFLSDQDDVWPSNRVISVIDCLSVYDLVYCNFSIIDEHEQLIKKYGFTHKPINRSFVYNVYKMPFYGCCMAFRYDLLKYILPFPKKLVLHDNWIGFLAMRFGKIVYLHEPLHKYRIHSSNTSYTNRESRNSLLNKIYYRIVFIFQLSCRIIEKLIK</sequence>
<organism evidence="2 3">
    <name type="scientific">Bacteroides eggerthii</name>
    <dbReference type="NCBI Taxonomy" id="28111"/>
    <lineage>
        <taxon>Bacteria</taxon>
        <taxon>Pseudomonadati</taxon>
        <taxon>Bacteroidota</taxon>
        <taxon>Bacteroidia</taxon>
        <taxon>Bacteroidales</taxon>
        <taxon>Bacteroidaceae</taxon>
        <taxon>Bacteroides</taxon>
    </lineage>
</organism>
<dbReference type="RefSeq" id="WP_168947096.1">
    <property type="nucleotide sequence ID" value="NZ_JABAGL010000002.1"/>
</dbReference>
<proteinExistence type="predicted"/>
<dbReference type="GO" id="GO:0016758">
    <property type="term" value="F:hexosyltransferase activity"/>
    <property type="evidence" value="ECO:0007669"/>
    <property type="project" value="UniProtKB-ARBA"/>
</dbReference>
<comment type="caution">
    <text evidence="2">The sequence shown here is derived from an EMBL/GenBank/DDBJ whole genome shotgun (WGS) entry which is preliminary data.</text>
</comment>
<evidence type="ECO:0000313" key="3">
    <source>
        <dbReference type="Proteomes" id="UP000520291"/>
    </source>
</evidence>
<dbReference type="EMBL" id="JABAGL010000002">
    <property type="protein sequence ID" value="NME84877.1"/>
    <property type="molecule type" value="Genomic_DNA"/>
</dbReference>